<keyword evidence="1" id="KW-0472">Membrane</keyword>
<keyword evidence="1" id="KW-1133">Transmembrane helix</keyword>
<feature type="transmembrane region" description="Helical" evidence="1">
    <location>
        <begin position="107"/>
        <end position="124"/>
    </location>
</feature>
<proteinExistence type="predicted"/>
<protein>
    <submittedName>
        <fullName evidence="2">Uncharacterized protein</fullName>
    </submittedName>
</protein>
<evidence type="ECO:0000313" key="3">
    <source>
        <dbReference type="Proteomes" id="UP000565468"/>
    </source>
</evidence>
<keyword evidence="1" id="KW-0812">Transmembrane</keyword>
<organism evidence="2 3">
    <name type="scientific">Paenibacillus lemnae</name>
    <dbReference type="NCBI Taxonomy" id="1330551"/>
    <lineage>
        <taxon>Bacteria</taxon>
        <taxon>Bacillati</taxon>
        <taxon>Bacillota</taxon>
        <taxon>Bacilli</taxon>
        <taxon>Bacillales</taxon>
        <taxon>Paenibacillaceae</taxon>
        <taxon>Paenibacillus</taxon>
    </lineage>
</organism>
<accession>A0A848M8Y8</accession>
<evidence type="ECO:0000313" key="2">
    <source>
        <dbReference type="EMBL" id="NMO97125.1"/>
    </source>
</evidence>
<comment type="caution">
    <text evidence="2">The sequence shown here is derived from an EMBL/GenBank/DDBJ whole genome shotgun (WGS) entry which is preliminary data.</text>
</comment>
<dbReference type="RefSeq" id="WP_169505917.1">
    <property type="nucleotide sequence ID" value="NZ_JABBPN010000015.1"/>
</dbReference>
<evidence type="ECO:0000256" key="1">
    <source>
        <dbReference type="SAM" id="Phobius"/>
    </source>
</evidence>
<sequence>MERASKELMMNIVVISILLSVVYGFLFIYLDKLLNPDTYYMSSPGDFVLFTLTFLVVYPAHIVMSLLSFMAARFAGNNVTTRLIAFNGMGFVLIGVLYYALREPLVLLILFSLLVFSAAAAFHARRTS</sequence>
<feature type="transmembrane region" description="Helical" evidence="1">
    <location>
        <begin position="83"/>
        <end position="101"/>
    </location>
</feature>
<name>A0A848M8Y8_PAELE</name>
<feature type="transmembrane region" description="Helical" evidence="1">
    <location>
        <begin position="12"/>
        <end position="30"/>
    </location>
</feature>
<dbReference type="AlphaFoldDB" id="A0A848M8Y8"/>
<reference evidence="2 3" key="1">
    <citation type="submission" date="2020-04" db="EMBL/GenBank/DDBJ databases">
        <title>Paenibacillus algicola sp. nov., a novel marine bacterium producing alginate lyase.</title>
        <authorList>
            <person name="Huang H."/>
        </authorList>
    </citation>
    <scope>NUCLEOTIDE SEQUENCE [LARGE SCALE GENOMIC DNA]</scope>
    <source>
        <strain evidence="2 3">L7-75</strain>
    </source>
</reference>
<dbReference type="EMBL" id="JABBPN010000015">
    <property type="protein sequence ID" value="NMO97125.1"/>
    <property type="molecule type" value="Genomic_DNA"/>
</dbReference>
<keyword evidence="3" id="KW-1185">Reference proteome</keyword>
<dbReference type="Proteomes" id="UP000565468">
    <property type="component" value="Unassembled WGS sequence"/>
</dbReference>
<feature type="transmembrane region" description="Helical" evidence="1">
    <location>
        <begin position="50"/>
        <end position="71"/>
    </location>
</feature>
<gene>
    <name evidence="2" type="ORF">HII30_15275</name>
</gene>